<keyword evidence="6 7" id="KW-0539">Nucleus</keyword>
<dbReference type="PANTHER" id="PTHR11467">
    <property type="entry name" value="HISTONE H1"/>
    <property type="match status" value="1"/>
</dbReference>
<keyword evidence="5 7" id="KW-0238">DNA-binding</keyword>
<dbReference type="GO" id="GO:0031492">
    <property type="term" value="F:nucleosomal DNA binding"/>
    <property type="evidence" value="ECO:0007669"/>
    <property type="project" value="TreeGrafter"/>
</dbReference>
<comment type="similarity">
    <text evidence="7">Belongs to the histone H1/H5 family.</text>
</comment>
<comment type="function">
    <text evidence="1">Histones H1 are necessary for the condensation of nucleosome chains into higher-order structures.</text>
</comment>
<dbReference type="InterPro" id="IPR005819">
    <property type="entry name" value="H1/H5"/>
</dbReference>
<evidence type="ECO:0000256" key="6">
    <source>
        <dbReference type="ARBA" id="ARBA00023242"/>
    </source>
</evidence>
<name>A0A667W8L3_9TELE</name>
<dbReference type="InParanoid" id="A0A667W8L3"/>
<comment type="subcellular location">
    <subcellularLocation>
        <location evidence="3">Chromosome</location>
    </subcellularLocation>
    <subcellularLocation>
        <location evidence="2 7">Nucleus</location>
    </subcellularLocation>
</comment>
<evidence type="ECO:0000256" key="3">
    <source>
        <dbReference type="ARBA" id="ARBA00004286"/>
    </source>
</evidence>
<evidence type="ECO:0000313" key="10">
    <source>
        <dbReference type="Ensembl" id="ENSMMDP00005000555.1"/>
    </source>
</evidence>
<dbReference type="GO" id="GO:0005634">
    <property type="term" value="C:nucleus"/>
    <property type="evidence" value="ECO:0007669"/>
    <property type="project" value="UniProtKB-SubCell"/>
</dbReference>
<dbReference type="GO" id="GO:0030261">
    <property type="term" value="P:chromosome condensation"/>
    <property type="evidence" value="ECO:0007669"/>
    <property type="project" value="TreeGrafter"/>
</dbReference>
<sequence>MAEVAPAAPPAPATATAKVQKKKGSSKPKPRTGPSVGEMIVQILKESKERKGESLAAIKKKLAARGYDVDKNRKRILLALKKQVDSGVLVQIKGSYKIKKADKTDKKPAAKKPGAKKPARKTVKAARPAKSPGAKKPSGTPKKTAAAKKSKPSSAKKPAKSTTKKSPSKKKEALLRATHTHSKSSLNMKGV</sequence>
<evidence type="ECO:0000256" key="4">
    <source>
        <dbReference type="ARBA" id="ARBA00022454"/>
    </source>
</evidence>
<feature type="compositionally biased region" description="Low complexity" evidence="8">
    <location>
        <begin position="130"/>
        <end position="144"/>
    </location>
</feature>
<dbReference type="PROSITE" id="PS51504">
    <property type="entry name" value="H15"/>
    <property type="match status" value="1"/>
</dbReference>
<dbReference type="Ensembl" id="ENSMMDT00005000567.1">
    <property type="protein sequence ID" value="ENSMMDP00005000555.1"/>
    <property type="gene ID" value="ENSMMDG00005000363.1"/>
</dbReference>
<accession>A0A667W8L3</accession>
<dbReference type="InterPro" id="IPR005818">
    <property type="entry name" value="Histone_H1/H5_H15"/>
</dbReference>
<feature type="region of interest" description="Disordered" evidence="8">
    <location>
        <begin position="95"/>
        <end position="191"/>
    </location>
</feature>
<dbReference type="Gene3D" id="1.10.10.10">
    <property type="entry name" value="Winged helix-like DNA-binding domain superfamily/Winged helix DNA-binding domain"/>
    <property type="match status" value="1"/>
</dbReference>
<proteinExistence type="inferred from homology"/>
<dbReference type="CDD" id="cd00073">
    <property type="entry name" value="H15"/>
    <property type="match status" value="1"/>
</dbReference>
<evidence type="ECO:0000256" key="5">
    <source>
        <dbReference type="ARBA" id="ARBA00023125"/>
    </source>
</evidence>
<evidence type="ECO:0000256" key="7">
    <source>
        <dbReference type="RuleBase" id="RU003894"/>
    </source>
</evidence>
<dbReference type="AlphaFoldDB" id="A0A667W8L3"/>
<reference evidence="10" key="2">
    <citation type="submission" date="2025-08" db="UniProtKB">
        <authorList>
            <consortium name="Ensembl"/>
        </authorList>
    </citation>
    <scope>IDENTIFICATION</scope>
</reference>
<protein>
    <recommendedName>
        <fullName evidence="9">H15 domain-containing protein</fullName>
    </recommendedName>
</protein>
<dbReference type="GeneTree" id="ENSGT00950000183089"/>
<dbReference type="GO" id="GO:0045910">
    <property type="term" value="P:negative regulation of DNA recombination"/>
    <property type="evidence" value="ECO:0007669"/>
    <property type="project" value="TreeGrafter"/>
</dbReference>
<dbReference type="Proteomes" id="UP000472263">
    <property type="component" value="Chromosome 8"/>
</dbReference>
<dbReference type="GO" id="GO:0003690">
    <property type="term" value="F:double-stranded DNA binding"/>
    <property type="evidence" value="ECO:0007669"/>
    <property type="project" value="TreeGrafter"/>
</dbReference>
<keyword evidence="4 7" id="KW-0158">Chromosome</keyword>
<dbReference type="GO" id="GO:0006334">
    <property type="term" value="P:nucleosome assembly"/>
    <property type="evidence" value="ECO:0007669"/>
    <property type="project" value="InterPro"/>
</dbReference>
<dbReference type="Pfam" id="PF00538">
    <property type="entry name" value="Linker_histone"/>
    <property type="match status" value="1"/>
</dbReference>
<evidence type="ECO:0000256" key="1">
    <source>
        <dbReference type="ARBA" id="ARBA00002809"/>
    </source>
</evidence>
<feature type="domain" description="H15" evidence="9">
    <location>
        <begin position="32"/>
        <end position="100"/>
    </location>
</feature>
<dbReference type="PRINTS" id="PR00624">
    <property type="entry name" value="HISTONEH5"/>
</dbReference>
<dbReference type="GO" id="GO:0030527">
    <property type="term" value="F:structural constituent of chromatin"/>
    <property type="evidence" value="ECO:0007669"/>
    <property type="project" value="InterPro"/>
</dbReference>
<feature type="compositionally biased region" description="Basic residues" evidence="8">
    <location>
        <begin position="109"/>
        <end position="124"/>
    </location>
</feature>
<dbReference type="SUPFAM" id="SSF46785">
    <property type="entry name" value="Winged helix' DNA-binding domain"/>
    <property type="match status" value="1"/>
</dbReference>
<feature type="compositionally biased region" description="Basic residues" evidence="8">
    <location>
        <begin position="157"/>
        <end position="168"/>
    </location>
</feature>
<evidence type="ECO:0000313" key="11">
    <source>
        <dbReference type="Proteomes" id="UP000472263"/>
    </source>
</evidence>
<keyword evidence="11" id="KW-1185">Reference proteome</keyword>
<dbReference type="InterPro" id="IPR036390">
    <property type="entry name" value="WH_DNA-bd_sf"/>
</dbReference>
<dbReference type="PANTHER" id="PTHR11467:SF20">
    <property type="entry name" value="H15 DOMAIN-CONTAINING PROTEIN-RELATED"/>
    <property type="match status" value="1"/>
</dbReference>
<dbReference type="InterPro" id="IPR036388">
    <property type="entry name" value="WH-like_DNA-bd_sf"/>
</dbReference>
<reference evidence="10" key="1">
    <citation type="submission" date="2019-06" db="EMBL/GenBank/DDBJ databases">
        <authorList>
            <consortium name="Wellcome Sanger Institute Data Sharing"/>
        </authorList>
    </citation>
    <scope>NUCLEOTIDE SEQUENCE [LARGE SCALE GENOMIC DNA]</scope>
</reference>
<feature type="compositionally biased region" description="Basic and acidic residues" evidence="8">
    <location>
        <begin position="99"/>
        <end position="108"/>
    </location>
</feature>
<evidence type="ECO:0000259" key="9">
    <source>
        <dbReference type="PROSITE" id="PS51504"/>
    </source>
</evidence>
<evidence type="ECO:0000256" key="8">
    <source>
        <dbReference type="SAM" id="MobiDB-lite"/>
    </source>
</evidence>
<organism evidence="10 11">
    <name type="scientific">Myripristis murdjan</name>
    <name type="common">pinecone soldierfish</name>
    <dbReference type="NCBI Taxonomy" id="586833"/>
    <lineage>
        <taxon>Eukaryota</taxon>
        <taxon>Metazoa</taxon>
        <taxon>Chordata</taxon>
        <taxon>Craniata</taxon>
        <taxon>Vertebrata</taxon>
        <taxon>Euteleostomi</taxon>
        <taxon>Actinopterygii</taxon>
        <taxon>Neopterygii</taxon>
        <taxon>Teleostei</taxon>
        <taxon>Neoteleostei</taxon>
        <taxon>Acanthomorphata</taxon>
        <taxon>Holocentriformes</taxon>
        <taxon>Holocentridae</taxon>
        <taxon>Myripristis</taxon>
    </lineage>
</organism>
<dbReference type="GO" id="GO:0000786">
    <property type="term" value="C:nucleosome"/>
    <property type="evidence" value="ECO:0007669"/>
    <property type="project" value="InterPro"/>
</dbReference>
<feature type="compositionally biased region" description="Basic residues" evidence="8">
    <location>
        <begin position="19"/>
        <end position="30"/>
    </location>
</feature>
<evidence type="ECO:0000256" key="2">
    <source>
        <dbReference type="ARBA" id="ARBA00004123"/>
    </source>
</evidence>
<dbReference type="SMART" id="SM00526">
    <property type="entry name" value="H15"/>
    <property type="match status" value="1"/>
</dbReference>
<feature type="region of interest" description="Disordered" evidence="8">
    <location>
        <begin position="1"/>
        <end position="37"/>
    </location>
</feature>
<reference evidence="10" key="3">
    <citation type="submission" date="2025-09" db="UniProtKB">
        <authorList>
            <consortium name="Ensembl"/>
        </authorList>
    </citation>
    <scope>IDENTIFICATION</scope>
</reference>